<protein>
    <recommendedName>
        <fullName evidence="3">histidine kinase</fullName>
        <ecNumber evidence="3">2.7.13.3</ecNumber>
    </recommendedName>
</protein>
<evidence type="ECO:0000256" key="2">
    <source>
        <dbReference type="ARBA" id="ARBA00004236"/>
    </source>
</evidence>
<dbReference type="PANTHER" id="PTHR45436">
    <property type="entry name" value="SENSOR HISTIDINE KINASE YKOH"/>
    <property type="match status" value="1"/>
</dbReference>
<keyword evidence="4" id="KW-0597">Phosphoprotein</keyword>
<evidence type="ECO:0000256" key="1">
    <source>
        <dbReference type="ARBA" id="ARBA00000085"/>
    </source>
</evidence>
<accession>A0A401YCZ2</accession>
<comment type="subcellular location">
    <subcellularLocation>
        <location evidence="2">Cell membrane</location>
    </subcellularLocation>
</comment>
<dbReference type="PANTHER" id="PTHR45436:SF5">
    <property type="entry name" value="SENSOR HISTIDINE KINASE TRCS"/>
    <property type="match status" value="1"/>
</dbReference>
<feature type="region of interest" description="Disordered" evidence="11">
    <location>
        <begin position="135"/>
        <end position="159"/>
    </location>
</feature>
<evidence type="ECO:0000256" key="5">
    <source>
        <dbReference type="ARBA" id="ARBA00022679"/>
    </source>
</evidence>
<keyword evidence="9" id="KW-0902">Two-component regulatory system</keyword>
<dbReference type="EMBL" id="BIFH01000013">
    <property type="protein sequence ID" value="GCD92432.1"/>
    <property type="molecule type" value="Genomic_DNA"/>
</dbReference>
<dbReference type="SUPFAM" id="SSF55874">
    <property type="entry name" value="ATPase domain of HSP90 chaperone/DNA topoisomerase II/histidine kinase"/>
    <property type="match status" value="1"/>
</dbReference>
<dbReference type="GO" id="GO:0005886">
    <property type="term" value="C:plasma membrane"/>
    <property type="evidence" value="ECO:0007669"/>
    <property type="project" value="UniProtKB-SubCell"/>
</dbReference>
<feature type="compositionally biased region" description="Low complexity" evidence="11">
    <location>
        <begin position="1"/>
        <end position="21"/>
    </location>
</feature>
<evidence type="ECO:0000313" key="14">
    <source>
        <dbReference type="EMBL" id="GCD92432.1"/>
    </source>
</evidence>
<evidence type="ECO:0000256" key="11">
    <source>
        <dbReference type="SAM" id="MobiDB-lite"/>
    </source>
</evidence>
<dbReference type="Proteomes" id="UP000286931">
    <property type="component" value="Unassembled WGS sequence"/>
</dbReference>
<dbReference type="PRINTS" id="PR00344">
    <property type="entry name" value="BCTRLSENSOR"/>
</dbReference>
<evidence type="ECO:0000256" key="12">
    <source>
        <dbReference type="SAM" id="Phobius"/>
    </source>
</evidence>
<evidence type="ECO:0000256" key="9">
    <source>
        <dbReference type="ARBA" id="ARBA00023012"/>
    </source>
</evidence>
<keyword evidence="15" id="KW-1185">Reference proteome</keyword>
<dbReference type="InterPro" id="IPR003661">
    <property type="entry name" value="HisK_dim/P_dom"/>
</dbReference>
<dbReference type="EC" id="2.7.13.3" evidence="3"/>
<dbReference type="PROSITE" id="PS50109">
    <property type="entry name" value="HIS_KIN"/>
    <property type="match status" value="1"/>
</dbReference>
<dbReference type="Gene3D" id="1.10.287.130">
    <property type="match status" value="1"/>
</dbReference>
<feature type="transmembrane region" description="Helical" evidence="12">
    <location>
        <begin position="50"/>
        <end position="70"/>
    </location>
</feature>
<evidence type="ECO:0000256" key="6">
    <source>
        <dbReference type="ARBA" id="ARBA00022692"/>
    </source>
</evidence>
<dbReference type="SMART" id="SM00388">
    <property type="entry name" value="HisKA"/>
    <property type="match status" value="1"/>
</dbReference>
<comment type="caution">
    <text evidence="14">The sequence shown here is derived from an EMBL/GenBank/DDBJ whole genome shotgun (WGS) entry which is preliminary data.</text>
</comment>
<dbReference type="AlphaFoldDB" id="A0A401YCZ2"/>
<dbReference type="InterPro" id="IPR050428">
    <property type="entry name" value="TCS_sensor_his_kinase"/>
</dbReference>
<name>A0A401YCZ2_9ACTN</name>
<dbReference type="Gene3D" id="3.30.565.10">
    <property type="entry name" value="Histidine kinase-like ATPase, C-terminal domain"/>
    <property type="match status" value="1"/>
</dbReference>
<sequence length="533" mass="56745">MKAVKAVDAADGGPPAAPRADTFVEPDRRPPGIPSPARLRPPSMRLSTRIALAVGILVPLLVIAAGSLVVRWVTADVTHRQDVTLRQRADRLAPDARALLRAVENDRENAVRARETKLFDGALDVGVRVELPGGPVAAGPQPPPDVALPENRRSGPVTVRSGGKAWRVITRPLGATRSGAPATLRVFQPTAETEARTALLRRRVFVVALFAVPISALAGLVVAGTTTRSLRALRRRAAAIEPDDRERPDVHVPSGVAEVDELGRTLADVLGRYDVQTARTRDALDTARAFAATVDHELRGPLTGMRTDLDVLVGYPDLAAHERVEVLADLTAGHERILSLLASLRALAQGDLADAQPFERVDLVELAHEAAHDARIRRPGAEVEVVGSGEVRVDGLRPGLRLVVDNLIGNALVHGRDPHGPTPIRVVVEAVPDGARIRVDDAGPGIPVDRRAAVFERFRRGPDSPGAGLGLTLVAQQVELHRGRVTVADPPEGVGTRVEVVLPLRHPAADAAGDDGIRHDWLTREPGAVATAE</sequence>
<dbReference type="InterPro" id="IPR036890">
    <property type="entry name" value="HATPase_C_sf"/>
</dbReference>
<dbReference type="SUPFAM" id="SSF47384">
    <property type="entry name" value="Homodimeric domain of signal transducing histidine kinase"/>
    <property type="match status" value="1"/>
</dbReference>
<keyword evidence="5" id="KW-0808">Transferase</keyword>
<keyword evidence="8 12" id="KW-1133">Transmembrane helix</keyword>
<proteinExistence type="predicted"/>
<dbReference type="SMART" id="SM00387">
    <property type="entry name" value="HATPase_c"/>
    <property type="match status" value="1"/>
</dbReference>
<feature type="domain" description="Histidine kinase" evidence="13">
    <location>
        <begin position="293"/>
        <end position="506"/>
    </location>
</feature>
<dbReference type="CDD" id="cd00075">
    <property type="entry name" value="HATPase"/>
    <property type="match status" value="1"/>
</dbReference>
<evidence type="ECO:0000256" key="8">
    <source>
        <dbReference type="ARBA" id="ARBA00022989"/>
    </source>
</evidence>
<evidence type="ECO:0000256" key="10">
    <source>
        <dbReference type="ARBA" id="ARBA00023136"/>
    </source>
</evidence>
<organism evidence="14 15">
    <name type="scientific">Embleya hyalina</name>
    <dbReference type="NCBI Taxonomy" id="516124"/>
    <lineage>
        <taxon>Bacteria</taxon>
        <taxon>Bacillati</taxon>
        <taxon>Actinomycetota</taxon>
        <taxon>Actinomycetes</taxon>
        <taxon>Kitasatosporales</taxon>
        <taxon>Streptomycetaceae</taxon>
        <taxon>Embleya</taxon>
    </lineage>
</organism>
<dbReference type="InterPro" id="IPR004358">
    <property type="entry name" value="Sig_transdc_His_kin-like_C"/>
</dbReference>
<evidence type="ECO:0000256" key="7">
    <source>
        <dbReference type="ARBA" id="ARBA00022777"/>
    </source>
</evidence>
<gene>
    <name evidence="14" type="ORF">EHYA_00070</name>
</gene>
<keyword evidence="10 12" id="KW-0472">Membrane</keyword>
<reference evidence="14 15" key="1">
    <citation type="submission" date="2018-12" db="EMBL/GenBank/DDBJ databases">
        <title>Draft genome sequence of Embleya hyalina NBRC 13850T.</title>
        <authorList>
            <person name="Komaki H."/>
            <person name="Hosoyama A."/>
            <person name="Kimura A."/>
            <person name="Ichikawa N."/>
            <person name="Tamura T."/>
        </authorList>
    </citation>
    <scope>NUCLEOTIDE SEQUENCE [LARGE SCALE GENOMIC DNA]</scope>
    <source>
        <strain evidence="14 15">NBRC 13850</strain>
    </source>
</reference>
<dbReference type="InterPro" id="IPR036097">
    <property type="entry name" value="HisK_dim/P_sf"/>
</dbReference>
<keyword evidence="7 14" id="KW-0418">Kinase</keyword>
<dbReference type="GO" id="GO:0000155">
    <property type="term" value="F:phosphorelay sensor kinase activity"/>
    <property type="evidence" value="ECO:0007669"/>
    <property type="project" value="InterPro"/>
</dbReference>
<dbReference type="InterPro" id="IPR003594">
    <property type="entry name" value="HATPase_dom"/>
</dbReference>
<dbReference type="Pfam" id="PF02518">
    <property type="entry name" value="HATPase_c"/>
    <property type="match status" value="1"/>
</dbReference>
<feature type="region of interest" description="Disordered" evidence="11">
    <location>
        <begin position="1"/>
        <end position="40"/>
    </location>
</feature>
<evidence type="ECO:0000256" key="4">
    <source>
        <dbReference type="ARBA" id="ARBA00022553"/>
    </source>
</evidence>
<feature type="transmembrane region" description="Helical" evidence="12">
    <location>
        <begin position="204"/>
        <end position="224"/>
    </location>
</feature>
<evidence type="ECO:0000259" key="13">
    <source>
        <dbReference type="PROSITE" id="PS50109"/>
    </source>
</evidence>
<keyword evidence="6 12" id="KW-0812">Transmembrane</keyword>
<comment type="catalytic activity">
    <reaction evidence="1">
        <text>ATP + protein L-histidine = ADP + protein N-phospho-L-histidine.</text>
        <dbReference type="EC" id="2.7.13.3"/>
    </reaction>
</comment>
<evidence type="ECO:0000256" key="3">
    <source>
        <dbReference type="ARBA" id="ARBA00012438"/>
    </source>
</evidence>
<dbReference type="InterPro" id="IPR005467">
    <property type="entry name" value="His_kinase_dom"/>
</dbReference>
<evidence type="ECO:0000313" key="15">
    <source>
        <dbReference type="Proteomes" id="UP000286931"/>
    </source>
</evidence>